<keyword evidence="3" id="KW-0648">Protein biosynthesis</keyword>
<feature type="transmembrane region" description="Helical" evidence="2">
    <location>
        <begin position="29"/>
        <end position="55"/>
    </location>
</feature>
<feature type="transmembrane region" description="Helical" evidence="2">
    <location>
        <begin position="1735"/>
        <end position="1763"/>
    </location>
</feature>
<dbReference type="GO" id="GO:0003743">
    <property type="term" value="F:translation initiation factor activity"/>
    <property type="evidence" value="ECO:0007669"/>
    <property type="project" value="UniProtKB-KW"/>
</dbReference>
<feature type="region of interest" description="Disordered" evidence="1">
    <location>
        <begin position="1978"/>
        <end position="2009"/>
    </location>
</feature>
<keyword evidence="2" id="KW-0472">Membrane</keyword>
<name>A0A9Q0L9G6_ANAIG</name>
<evidence type="ECO:0000313" key="4">
    <source>
        <dbReference type="Proteomes" id="UP001149090"/>
    </source>
</evidence>
<feature type="transmembrane region" description="Helical" evidence="2">
    <location>
        <begin position="1325"/>
        <end position="1345"/>
    </location>
</feature>
<keyword evidence="2" id="KW-0812">Transmembrane</keyword>
<evidence type="ECO:0000256" key="1">
    <source>
        <dbReference type="SAM" id="MobiDB-lite"/>
    </source>
</evidence>
<evidence type="ECO:0000256" key="2">
    <source>
        <dbReference type="SAM" id="Phobius"/>
    </source>
</evidence>
<gene>
    <name evidence="3" type="ORF">M0811_12451</name>
</gene>
<feature type="transmembrane region" description="Helical" evidence="2">
    <location>
        <begin position="1769"/>
        <end position="1793"/>
    </location>
</feature>
<feature type="transmembrane region" description="Helical" evidence="2">
    <location>
        <begin position="1672"/>
        <end position="1695"/>
    </location>
</feature>
<comment type="caution">
    <text evidence="3">The sequence shown here is derived from an EMBL/GenBank/DDBJ whole genome shotgun (WGS) entry which is preliminary data.</text>
</comment>
<feature type="compositionally biased region" description="Low complexity" evidence="1">
    <location>
        <begin position="1980"/>
        <end position="2002"/>
    </location>
</feature>
<dbReference type="EMBL" id="JAPDFW010000118">
    <property type="protein sequence ID" value="KAJ5068224.1"/>
    <property type="molecule type" value="Genomic_DNA"/>
</dbReference>
<feature type="transmembrane region" description="Helical" evidence="2">
    <location>
        <begin position="1572"/>
        <end position="1594"/>
    </location>
</feature>
<organism evidence="3 4">
    <name type="scientific">Anaeramoeba ignava</name>
    <name type="common">Anaerobic marine amoeba</name>
    <dbReference type="NCBI Taxonomy" id="1746090"/>
    <lineage>
        <taxon>Eukaryota</taxon>
        <taxon>Metamonada</taxon>
        <taxon>Anaeramoebidae</taxon>
        <taxon>Anaeramoeba</taxon>
    </lineage>
</organism>
<keyword evidence="3" id="KW-0396">Initiation factor</keyword>
<keyword evidence="4" id="KW-1185">Reference proteome</keyword>
<keyword evidence="2" id="KW-1133">Transmembrane helix</keyword>
<evidence type="ECO:0000313" key="3">
    <source>
        <dbReference type="EMBL" id="KAJ5068224.1"/>
    </source>
</evidence>
<feature type="transmembrane region" description="Helical" evidence="2">
    <location>
        <begin position="1357"/>
        <end position="1382"/>
    </location>
</feature>
<sequence>MKKTCSNYWKRIKKLIGKPKFLDFIGDDVIWRIYTIIFLSTFFIFTFGIAIRYLLEGTKIKEDEIEINLDFYKFPNKTILFYGEPFNAELRVSRKYKYDGIKNCQVTVNASSLNYSQMNELTSDLSLEQINIERINSLIVAGDTIQYSDSDGFATFSNLSIISGSSQTVQLNFYAKCSWESAWKPLGPSSFVNFSIEPQFAQTSFPLSLKSKISCFKLNGYSEINQSLGNGQQYDMNFTVYMNQDVPQYLKNVSISLVTGIRDWNYPEYDSSIYYETISQFLDDQGFYHLQVNFLGSTFPYMLMTAYIEGTRLCYYSGDKISNRKGKIYMFFPSTIKGIQIIENGSISVKEGEPFDKPWKILLTNNSTQSVYNAPVFAKISKQCNISVSENQDQLEYSKELLNAVELTNENGIATFSDLKFSVSGFTRSDCSFQIKFVSDYYVVETTDIQVNSSVSDIIWMQNMSKLYIDYISLEGMVSVPIQSDLWPMIKVIDENQKGIANKLVEFEISNFTFQPYQFTTDQNGFCSIYLNFPLTLPKENFTTQTYKVKVDDFENNYNPNVNISHNDLIAFPSAINISNWNANINAGDLLNLNISILDFFGEVIENQTFYLSWYISPSDLPMAFATLPLDGYQVINSTEIISTRIFGIEMRTQLCFIVSTYYPLSLENFQSQQCYDFNLLNKVEYVSLSSYPIDDLIPCQPFGSESIIVEVFGNFSGISSLLVQVSVVNALFDPYGDLLGENDSYRIRNYTNVLYQEECAIIEYEGGYYLNLTDFTINDIMEYYPFIIDDQIVWYQHNPFEVQVFVNGIPSADTFFAFLAFPKVNFLMGLSWNTSLPFLSGVNGIWNQPEVYLVDQNYYPLEGYYIYAGIDKDSEHNTVGALFDDFSRISYWVRSKTRTDENGLATWNMSLFFINSTTEVNCVFAIYNYDQWMGYSVSINISQENVNIQSFNLPTDLAVDTSLLYYPVIYAFNDSGFSLPNKYVIILLSENYAANYSFLGYSTTDNKGLSEMAIWLEPSNPDLDTEYFKFQCDSIFTDTYSLVIQKRPTHLTLNNFSSTGFGIGYPFPLINMSNTFSSLRSNSKFVIGSIISSLYTYDIPIAGKIISVEIEENPGNGKLDPLTTMAITNDYGQAIFNLRMESGKTGNYSFKFTYDNDIHVSTNLIKIKNPINSVAVEYFDFPKELKIGDKFSAKIIVDFEENINPNSNFEIQIITQCSQASAIGDVLTTNPSGVIYLHNLKFDSLSGESKCLEEDEKDEKVKAQIGFSILGIESEYHTFKIISPDKVVFTKAISSLKSSFMFWVISFLLIFPFMLNSLNNHSWFTFLMVLALICVFAVFLPRLIPKSDNLKSPQFAALSILEGILTAFFFIVLVLIFVFFIPQTQKYFENSIFIHQRLSSYLSLFKRLLPIGGKVFLKRKKYEKILNQENINSENNDLESDNININSNSNSNSNSECENININKEKKYTEIPNNSENDEKMNKQKTKLSKQEIENILSNPTKKSSQKKKQKQKQKQKQKGKSSFSCSKFCNWMKKLYHECIHWIKSKFIDEEDNPHQEYEKYSDFFYPQRLIAAFWLWILLSALVILLLTRLIQKATFMVIFSRQEIIGEVQKNNCFKDKPSLSDYESSFSIPGILLMNEISQNCSFSNNPLDSSFSNYIYSFSRYEVEEIMNAISVTAGISGFVAFIILVLLWRSLFKKYRKRIMILRQGKKPFPDFESANPVNVTSFTNTQIWVGLISFVFLWILVFIILFLIPGIYWFISDRVLTRFIGISISIIIAFIVYKIVFGIILQKIVAKYLIKNGKVINRSIFSYYEFVKFFMTIFTGATAAVKKFLKRSGGLISSVFKLGEKKSVDESYASMLFIDHETNNPIIRVFAHYLSISNLAKQRIYNENFSQKSESVQKENLISPSIIEYEAIYSDFVQIEKIRKKFLLLLTLSTNQKIRDLRNKIIEENNKRIKFLEEKEEQLRKMIEEENQNQNQNKNENENEINLNNENQLQYPLLNQN</sequence>
<feature type="region of interest" description="Disordered" evidence="1">
    <location>
        <begin position="1438"/>
        <end position="1521"/>
    </location>
</feature>
<dbReference type="PANTHER" id="PTHR42264">
    <property type="entry name" value="EPHRIN_REC_LIKE DOMAIN-CONTAINING PROTEIN"/>
    <property type="match status" value="1"/>
</dbReference>
<accession>A0A9Q0L9G6</accession>
<protein>
    <submittedName>
        <fullName evidence="3">RNA polymerase iii transcription initiation factor b</fullName>
    </submittedName>
</protein>
<reference evidence="3" key="1">
    <citation type="submission" date="2022-10" db="EMBL/GenBank/DDBJ databases">
        <title>Novel sulphate-reducing endosymbionts in the free-living metamonad Anaeramoeba.</title>
        <authorList>
            <person name="Jerlstrom-Hultqvist J."/>
            <person name="Cepicka I."/>
            <person name="Gallot-Lavallee L."/>
            <person name="Salas-Leiva D."/>
            <person name="Curtis B.A."/>
            <person name="Zahonova K."/>
            <person name="Pipaliya S."/>
            <person name="Dacks J."/>
            <person name="Roger A.J."/>
        </authorList>
    </citation>
    <scope>NUCLEOTIDE SEQUENCE</scope>
    <source>
        <strain evidence="3">BMAN</strain>
    </source>
</reference>
<dbReference type="Proteomes" id="UP001149090">
    <property type="component" value="Unassembled WGS sequence"/>
</dbReference>
<dbReference type="PANTHER" id="PTHR42264:SF6">
    <property type="entry name" value="TRANSMEMBRANE PROTEIN"/>
    <property type="match status" value="1"/>
</dbReference>
<feature type="compositionally biased region" description="Low complexity" evidence="1">
    <location>
        <begin position="1438"/>
        <end position="1463"/>
    </location>
</feature>
<proteinExistence type="predicted"/>
<feature type="compositionally biased region" description="Basic residues" evidence="1">
    <location>
        <begin position="1505"/>
        <end position="1521"/>
    </location>
</feature>
<feature type="transmembrane region" description="Helical" evidence="2">
    <location>
        <begin position="1813"/>
        <end position="1833"/>
    </location>
</feature>
<feature type="transmembrane region" description="Helical" evidence="2">
    <location>
        <begin position="1301"/>
        <end position="1319"/>
    </location>
</feature>